<dbReference type="AlphaFoldDB" id="A0A1Y2B7U5"/>
<gene>
    <name evidence="2" type="ORF">BCR39DRAFT_528481</name>
</gene>
<accession>A0A1Y2B7U5</accession>
<evidence type="ECO:0000313" key="2">
    <source>
        <dbReference type="EMBL" id="ORY30814.1"/>
    </source>
</evidence>
<evidence type="ECO:0000256" key="1">
    <source>
        <dbReference type="SAM" id="MobiDB-lite"/>
    </source>
</evidence>
<reference evidence="2 3" key="1">
    <citation type="submission" date="2016-07" db="EMBL/GenBank/DDBJ databases">
        <title>Pervasive Adenine N6-methylation of Active Genes in Fungi.</title>
        <authorList>
            <consortium name="DOE Joint Genome Institute"/>
            <person name="Mondo S.J."/>
            <person name="Dannebaum R.O."/>
            <person name="Kuo R.C."/>
            <person name="Labutti K."/>
            <person name="Haridas S."/>
            <person name="Kuo A."/>
            <person name="Salamov A."/>
            <person name="Ahrendt S.R."/>
            <person name="Lipzen A."/>
            <person name="Sullivan W."/>
            <person name="Andreopoulos W.B."/>
            <person name="Clum A."/>
            <person name="Lindquist E."/>
            <person name="Daum C."/>
            <person name="Ramamoorthy G.K."/>
            <person name="Gryganskyi A."/>
            <person name="Culley D."/>
            <person name="Magnuson J.K."/>
            <person name="James T.Y."/>
            <person name="O'Malley M.A."/>
            <person name="Stajich J.E."/>
            <person name="Spatafora J.W."/>
            <person name="Visel A."/>
            <person name="Grigoriev I.V."/>
        </authorList>
    </citation>
    <scope>NUCLEOTIDE SEQUENCE [LARGE SCALE GENOMIC DNA]</scope>
    <source>
        <strain evidence="2 3">68-887.2</strain>
    </source>
</reference>
<organism evidence="2 3">
    <name type="scientific">Naematelia encephala</name>
    <dbReference type="NCBI Taxonomy" id="71784"/>
    <lineage>
        <taxon>Eukaryota</taxon>
        <taxon>Fungi</taxon>
        <taxon>Dikarya</taxon>
        <taxon>Basidiomycota</taxon>
        <taxon>Agaricomycotina</taxon>
        <taxon>Tremellomycetes</taxon>
        <taxon>Tremellales</taxon>
        <taxon>Naemateliaceae</taxon>
        <taxon>Naematelia</taxon>
    </lineage>
</organism>
<feature type="compositionally biased region" description="Low complexity" evidence="1">
    <location>
        <begin position="7"/>
        <end position="22"/>
    </location>
</feature>
<protein>
    <submittedName>
        <fullName evidence="2">Uncharacterized protein</fullName>
    </submittedName>
</protein>
<sequence length="229" mass="24893">MITQTNSTVVHSSTDTPTDSSHNNPFEDPDGVTVRGTSVFQSEQVPPSSNVKFVANDDIGSSHSDRSKNPFRSNVRPSSLVRSDFEMSSLANPQTSVFSGLDRTDLETGRNQNRSRRDNSKWTECAYKLKTSGSLVAACLRNVAFPVLCGYIIYDSHRHGQQGQGDTAVATELFLSQRKVAAMSSMVTSTCATANSDSICLSLVQSVSLVHQVTQALLLSRTDVRMPGR</sequence>
<feature type="region of interest" description="Disordered" evidence="1">
    <location>
        <begin position="96"/>
        <end position="119"/>
    </location>
</feature>
<name>A0A1Y2B7U5_9TREE</name>
<feature type="region of interest" description="Disordered" evidence="1">
    <location>
        <begin position="1"/>
        <end position="76"/>
    </location>
</feature>
<dbReference type="InParanoid" id="A0A1Y2B7U5"/>
<evidence type="ECO:0000313" key="3">
    <source>
        <dbReference type="Proteomes" id="UP000193986"/>
    </source>
</evidence>
<keyword evidence="3" id="KW-1185">Reference proteome</keyword>
<comment type="caution">
    <text evidence="2">The sequence shown here is derived from an EMBL/GenBank/DDBJ whole genome shotgun (WGS) entry which is preliminary data.</text>
</comment>
<proteinExistence type="predicted"/>
<feature type="compositionally biased region" description="Polar residues" evidence="1">
    <location>
        <begin position="35"/>
        <end position="51"/>
    </location>
</feature>
<dbReference type="EMBL" id="MCFC01000018">
    <property type="protein sequence ID" value="ORY30814.1"/>
    <property type="molecule type" value="Genomic_DNA"/>
</dbReference>
<dbReference type="Proteomes" id="UP000193986">
    <property type="component" value="Unassembled WGS sequence"/>
</dbReference>